<dbReference type="AlphaFoldDB" id="A0A8J6PW75"/>
<evidence type="ECO:0000256" key="1">
    <source>
        <dbReference type="ARBA" id="ARBA00004202"/>
    </source>
</evidence>
<keyword evidence="13" id="KW-1185">Reference proteome</keyword>
<dbReference type="InterPro" id="IPR003593">
    <property type="entry name" value="AAA+_ATPase"/>
</dbReference>
<dbReference type="InterPro" id="IPR050107">
    <property type="entry name" value="ABC_carbohydrate_import_ATPase"/>
</dbReference>
<evidence type="ECO:0000256" key="2">
    <source>
        <dbReference type="ARBA" id="ARBA00005417"/>
    </source>
</evidence>
<feature type="domain" description="ABC transporter" evidence="11">
    <location>
        <begin position="17"/>
        <end position="251"/>
    </location>
</feature>
<dbReference type="CDD" id="cd03215">
    <property type="entry name" value="ABC_Carb_Monos_II"/>
    <property type="match status" value="1"/>
</dbReference>
<dbReference type="GO" id="GO:0016887">
    <property type="term" value="F:ATP hydrolysis activity"/>
    <property type="evidence" value="ECO:0007669"/>
    <property type="project" value="InterPro"/>
</dbReference>
<keyword evidence="5" id="KW-0762">Sugar transport</keyword>
<gene>
    <name evidence="12" type="ORF">ICI42_11210</name>
</gene>
<dbReference type="InterPro" id="IPR003439">
    <property type="entry name" value="ABC_transporter-like_ATP-bd"/>
</dbReference>
<dbReference type="GO" id="GO:0005886">
    <property type="term" value="C:plasma membrane"/>
    <property type="evidence" value="ECO:0007669"/>
    <property type="project" value="UniProtKB-SubCell"/>
</dbReference>
<evidence type="ECO:0000256" key="9">
    <source>
        <dbReference type="ARBA" id="ARBA00022967"/>
    </source>
</evidence>
<dbReference type="RefSeq" id="WP_188164661.1">
    <property type="nucleotide sequence ID" value="NZ_JACVVX010000003.1"/>
</dbReference>
<dbReference type="SMART" id="SM00382">
    <property type="entry name" value="AAA"/>
    <property type="match status" value="2"/>
</dbReference>
<evidence type="ECO:0000256" key="7">
    <source>
        <dbReference type="ARBA" id="ARBA00022741"/>
    </source>
</evidence>
<dbReference type="InterPro" id="IPR017871">
    <property type="entry name" value="ABC_transporter-like_CS"/>
</dbReference>
<dbReference type="FunFam" id="3.40.50.300:FF:000127">
    <property type="entry name" value="Ribose import ATP-binding protein RbsA"/>
    <property type="match status" value="1"/>
</dbReference>
<feature type="domain" description="ABC transporter" evidence="11">
    <location>
        <begin position="252"/>
        <end position="500"/>
    </location>
</feature>
<comment type="subcellular location">
    <subcellularLocation>
        <location evidence="1">Cell membrane</location>
        <topology evidence="1">Peripheral membrane protein</topology>
    </subcellularLocation>
</comment>
<proteinExistence type="inferred from homology"/>
<dbReference type="PANTHER" id="PTHR43790:SF9">
    <property type="entry name" value="GALACTOFURANOSE TRANSPORTER ATP-BINDING PROTEIN YTFR"/>
    <property type="match status" value="1"/>
</dbReference>
<dbReference type="Gene3D" id="3.40.50.300">
    <property type="entry name" value="P-loop containing nucleotide triphosphate hydrolases"/>
    <property type="match status" value="2"/>
</dbReference>
<evidence type="ECO:0000259" key="11">
    <source>
        <dbReference type="PROSITE" id="PS50893"/>
    </source>
</evidence>
<keyword evidence="4" id="KW-1003">Cell membrane</keyword>
<dbReference type="InterPro" id="IPR027417">
    <property type="entry name" value="P-loop_NTPase"/>
</dbReference>
<evidence type="ECO:0000313" key="12">
    <source>
        <dbReference type="EMBL" id="MBD0415223.1"/>
    </source>
</evidence>
<dbReference type="Pfam" id="PF00005">
    <property type="entry name" value="ABC_tran"/>
    <property type="match status" value="2"/>
</dbReference>
<dbReference type="EMBL" id="JACVVX010000003">
    <property type="protein sequence ID" value="MBD0415223.1"/>
    <property type="molecule type" value="Genomic_DNA"/>
</dbReference>
<reference evidence="12" key="1">
    <citation type="submission" date="2020-09" db="EMBL/GenBank/DDBJ databases">
        <title>Genome seq and assembly of Tianweitania sp.</title>
        <authorList>
            <person name="Chhetri G."/>
        </authorList>
    </citation>
    <scope>NUCLEOTIDE SEQUENCE</scope>
    <source>
        <strain evidence="12">Rool2</strain>
    </source>
</reference>
<protein>
    <submittedName>
        <fullName evidence="12">Sugar ABC transporter ATP-binding protein</fullName>
    </submittedName>
</protein>
<dbReference type="SUPFAM" id="SSF52540">
    <property type="entry name" value="P-loop containing nucleoside triphosphate hydrolases"/>
    <property type="match status" value="2"/>
</dbReference>
<keyword evidence="9" id="KW-1278">Translocase</keyword>
<keyword evidence="3" id="KW-0813">Transport</keyword>
<evidence type="ECO:0000256" key="3">
    <source>
        <dbReference type="ARBA" id="ARBA00022448"/>
    </source>
</evidence>
<evidence type="ECO:0000313" key="13">
    <source>
        <dbReference type="Proteomes" id="UP000643405"/>
    </source>
</evidence>
<dbReference type="PROSITE" id="PS50893">
    <property type="entry name" value="ABC_TRANSPORTER_2"/>
    <property type="match status" value="2"/>
</dbReference>
<accession>A0A8J6PW75</accession>
<keyword evidence="8 12" id="KW-0067">ATP-binding</keyword>
<dbReference type="GO" id="GO:0005524">
    <property type="term" value="F:ATP binding"/>
    <property type="evidence" value="ECO:0007669"/>
    <property type="project" value="UniProtKB-KW"/>
</dbReference>
<comment type="similarity">
    <text evidence="2">Belongs to the ABC transporter superfamily.</text>
</comment>
<dbReference type="PANTHER" id="PTHR43790">
    <property type="entry name" value="CARBOHYDRATE TRANSPORT ATP-BINDING PROTEIN MG119-RELATED"/>
    <property type="match status" value="1"/>
</dbReference>
<evidence type="ECO:0000256" key="8">
    <source>
        <dbReference type="ARBA" id="ARBA00022840"/>
    </source>
</evidence>
<organism evidence="12 13">
    <name type="scientific">Oryzicola mucosus</name>
    <dbReference type="NCBI Taxonomy" id="2767425"/>
    <lineage>
        <taxon>Bacteria</taxon>
        <taxon>Pseudomonadati</taxon>
        <taxon>Pseudomonadota</taxon>
        <taxon>Alphaproteobacteria</taxon>
        <taxon>Hyphomicrobiales</taxon>
        <taxon>Phyllobacteriaceae</taxon>
        <taxon>Oryzicola</taxon>
    </lineage>
</organism>
<evidence type="ECO:0000256" key="10">
    <source>
        <dbReference type="ARBA" id="ARBA00023136"/>
    </source>
</evidence>
<sequence>MSVAEVISVAEDLRPVLIAKGITKSFPGVLALDNVDFDVRAGEVTALLGENGAGKSTLIKMMAGFYAPDRGEITVDGVALSPDPSSAHRVGVATIHQDAHLVPAMSVAENIMLGRWPTRYGWLNKRLQKERAARALARVAPHLNPSTPAGRLSSADQQLVEIARAISEDSKVLIMDEPTTSLSPPEIDRLFNVVEDLKSKGMSIVFVSHWLEEVFRIADRVTVLRDGRLIGTRPISELDHDKVIRMMVGREVRDTILTKRPVGDVVLKVSKLTRENVLENISFEVRAGEIVGMAGLVGAGRSELAAAIFGIDPYDSGSVEIGGIAIPPNDPKAAIEAGVGLVPEDRRQQALVGLMSVKSNVTLSLLDRISRFGFLSMAKEQAIADREIRALAVKTPSSKTRVSTLSGGNQQKVVLARWLARKPKLLILDEPTKGIDVGAKSEISELILRLAEGGMAILLISSELPEILTLTDRVLVMRSGRISASLPKERATAETIMSFATTG</sequence>
<dbReference type="CDD" id="cd03216">
    <property type="entry name" value="ABC_Carb_Monos_I"/>
    <property type="match status" value="1"/>
</dbReference>
<name>A0A8J6PW75_9HYPH</name>
<dbReference type="PROSITE" id="PS00211">
    <property type="entry name" value="ABC_TRANSPORTER_1"/>
    <property type="match status" value="1"/>
</dbReference>
<keyword evidence="6" id="KW-0677">Repeat</keyword>
<keyword evidence="7" id="KW-0547">Nucleotide-binding</keyword>
<comment type="caution">
    <text evidence="12">The sequence shown here is derived from an EMBL/GenBank/DDBJ whole genome shotgun (WGS) entry which is preliminary data.</text>
</comment>
<keyword evidence="10" id="KW-0472">Membrane</keyword>
<evidence type="ECO:0000256" key="5">
    <source>
        <dbReference type="ARBA" id="ARBA00022597"/>
    </source>
</evidence>
<evidence type="ECO:0000256" key="6">
    <source>
        <dbReference type="ARBA" id="ARBA00022737"/>
    </source>
</evidence>
<evidence type="ECO:0000256" key="4">
    <source>
        <dbReference type="ARBA" id="ARBA00022475"/>
    </source>
</evidence>
<dbReference type="Proteomes" id="UP000643405">
    <property type="component" value="Unassembled WGS sequence"/>
</dbReference>